<reference evidence="3" key="1">
    <citation type="submission" date="2021-04" db="EMBL/GenBank/DDBJ databases">
        <title>Pseudonocardia sp. nov., isolated from sandy soil of mangrove forest.</title>
        <authorList>
            <person name="Zan Z."/>
            <person name="Huang R."/>
            <person name="Liu W."/>
        </authorList>
    </citation>
    <scope>NUCLEOTIDE SEQUENCE</scope>
    <source>
        <strain evidence="3">S2-4</strain>
    </source>
</reference>
<evidence type="ECO:0000259" key="2">
    <source>
        <dbReference type="Pfam" id="PF13462"/>
    </source>
</evidence>
<feature type="domain" description="Thioredoxin-like fold" evidence="2">
    <location>
        <begin position="84"/>
        <end position="248"/>
    </location>
</feature>
<evidence type="ECO:0000313" key="3">
    <source>
        <dbReference type="EMBL" id="MCO1654149.1"/>
    </source>
</evidence>
<dbReference type="RefSeq" id="WP_252435755.1">
    <property type="nucleotide sequence ID" value="NZ_JAGSOV010000009.1"/>
</dbReference>
<organism evidence="3 4">
    <name type="scientific">Pseudonocardia humida</name>
    <dbReference type="NCBI Taxonomy" id="2800819"/>
    <lineage>
        <taxon>Bacteria</taxon>
        <taxon>Bacillati</taxon>
        <taxon>Actinomycetota</taxon>
        <taxon>Actinomycetes</taxon>
        <taxon>Pseudonocardiales</taxon>
        <taxon>Pseudonocardiaceae</taxon>
        <taxon>Pseudonocardia</taxon>
    </lineage>
</organism>
<sequence length="250" mass="26065">MGGAARNEKRRKQDEAARKLAAAGIKVERKTGPNRTAIIMVAVVVVFALLVGGFIFWQRSSSSADVVASYPVAVSGAVVTAGSGPVVVDTYEDYLCPQCERFETRYGDEIKTALNEGRITVKYHAIAILDRLTEPQGYSTRAANAALCAAAANIFPGYHEKLFAEQPAEGGSGLTDEQLVAFGTELGAGPDFGTCVTGGANSAAVGAETEKAAADQALQTEGTFGTPTVTVNGKKIDLNDTSWLQSAIGA</sequence>
<name>A0ABT0ZTZ8_9PSEU</name>
<evidence type="ECO:0000256" key="1">
    <source>
        <dbReference type="SAM" id="Phobius"/>
    </source>
</evidence>
<dbReference type="Proteomes" id="UP001165283">
    <property type="component" value="Unassembled WGS sequence"/>
</dbReference>
<protein>
    <submittedName>
        <fullName evidence="3">Thioredoxin domain-containing protein</fullName>
    </submittedName>
</protein>
<dbReference type="InterPro" id="IPR036249">
    <property type="entry name" value="Thioredoxin-like_sf"/>
</dbReference>
<accession>A0ABT0ZTZ8</accession>
<keyword evidence="1" id="KW-0812">Transmembrane</keyword>
<comment type="caution">
    <text evidence="3">The sequence shown here is derived from an EMBL/GenBank/DDBJ whole genome shotgun (WGS) entry which is preliminary data.</text>
</comment>
<evidence type="ECO:0000313" key="4">
    <source>
        <dbReference type="Proteomes" id="UP001165283"/>
    </source>
</evidence>
<dbReference type="EMBL" id="JAGSOV010000009">
    <property type="protein sequence ID" value="MCO1654149.1"/>
    <property type="molecule type" value="Genomic_DNA"/>
</dbReference>
<proteinExistence type="predicted"/>
<dbReference type="Gene3D" id="3.40.30.10">
    <property type="entry name" value="Glutaredoxin"/>
    <property type="match status" value="1"/>
</dbReference>
<feature type="transmembrane region" description="Helical" evidence="1">
    <location>
        <begin position="36"/>
        <end position="57"/>
    </location>
</feature>
<dbReference type="Pfam" id="PF13462">
    <property type="entry name" value="Thioredoxin_4"/>
    <property type="match status" value="1"/>
</dbReference>
<keyword evidence="1" id="KW-1133">Transmembrane helix</keyword>
<dbReference type="InterPro" id="IPR012336">
    <property type="entry name" value="Thioredoxin-like_fold"/>
</dbReference>
<keyword evidence="4" id="KW-1185">Reference proteome</keyword>
<keyword evidence="1" id="KW-0472">Membrane</keyword>
<gene>
    <name evidence="3" type="ORF">KDL28_03675</name>
</gene>
<dbReference type="SUPFAM" id="SSF52833">
    <property type="entry name" value="Thioredoxin-like"/>
    <property type="match status" value="1"/>
</dbReference>